<dbReference type="AlphaFoldDB" id="A0A916XIM9"/>
<reference evidence="2" key="2">
    <citation type="submission" date="2020-09" db="EMBL/GenBank/DDBJ databases">
        <authorList>
            <person name="Sun Q."/>
            <person name="Zhou Y."/>
        </authorList>
    </citation>
    <scope>NUCLEOTIDE SEQUENCE</scope>
    <source>
        <strain evidence="2">CGMCC 1.10998</strain>
    </source>
</reference>
<evidence type="ECO:0000256" key="1">
    <source>
        <dbReference type="SAM" id="MobiDB-lite"/>
    </source>
</evidence>
<comment type="caution">
    <text evidence="2">The sequence shown here is derived from an EMBL/GenBank/DDBJ whole genome shotgun (WGS) entry which is preliminary data.</text>
</comment>
<reference evidence="2" key="1">
    <citation type="journal article" date="2014" name="Int. J. Syst. Evol. Microbiol.">
        <title>Complete genome sequence of Corynebacterium casei LMG S-19264T (=DSM 44701T), isolated from a smear-ripened cheese.</title>
        <authorList>
            <consortium name="US DOE Joint Genome Institute (JGI-PGF)"/>
            <person name="Walter F."/>
            <person name="Albersmeier A."/>
            <person name="Kalinowski J."/>
            <person name="Ruckert C."/>
        </authorList>
    </citation>
    <scope>NUCLEOTIDE SEQUENCE</scope>
    <source>
        <strain evidence="2">CGMCC 1.10998</strain>
    </source>
</reference>
<feature type="region of interest" description="Disordered" evidence="1">
    <location>
        <begin position="25"/>
        <end position="67"/>
    </location>
</feature>
<gene>
    <name evidence="2" type="ORF">GCM10011396_24180</name>
</gene>
<name>A0A916XIM9_9BURK</name>
<evidence type="ECO:0000313" key="2">
    <source>
        <dbReference type="EMBL" id="GGC76091.1"/>
    </source>
</evidence>
<dbReference type="RefSeq" id="WP_188566296.1">
    <property type="nucleotide sequence ID" value="NZ_BMED01000002.1"/>
</dbReference>
<keyword evidence="3" id="KW-1185">Reference proteome</keyword>
<sequence length="67" mass="7477">MLTKNQLLLAASLAGWALFTVMGKNRHHTKRHERKQHKVELNTWEGEGGNLPPPANTAGAPDTQLRH</sequence>
<proteinExistence type="predicted"/>
<evidence type="ECO:0000313" key="3">
    <source>
        <dbReference type="Proteomes" id="UP000637423"/>
    </source>
</evidence>
<dbReference type="Proteomes" id="UP000637423">
    <property type="component" value="Unassembled WGS sequence"/>
</dbReference>
<protein>
    <submittedName>
        <fullName evidence="2">Uncharacterized protein</fullName>
    </submittedName>
</protein>
<accession>A0A916XIM9</accession>
<feature type="compositionally biased region" description="Basic residues" evidence="1">
    <location>
        <begin position="25"/>
        <end position="37"/>
    </location>
</feature>
<organism evidence="2 3">
    <name type="scientific">Undibacterium terreum</name>
    <dbReference type="NCBI Taxonomy" id="1224302"/>
    <lineage>
        <taxon>Bacteria</taxon>
        <taxon>Pseudomonadati</taxon>
        <taxon>Pseudomonadota</taxon>
        <taxon>Betaproteobacteria</taxon>
        <taxon>Burkholderiales</taxon>
        <taxon>Oxalobacteraceae</taxon>
        <taxon>Undibacterium</taxon>
    </lineage>
</organism>
<dbReference type="EMBL" id="BMED01000002">
    <property type="protein sequence ID" value="GGC76091.1"/>
    <property type="molecule type" value="Genomic_DNA"/>
</dbReference>